<protein>
    <submittedName>
        <fullName evidence="1">Uncharacterized protein</fullName>
    </submittedName>
</protein>
<evidence type="ECO:0000313" key="2">
    <source>
        <dbReference type="Proteomes" id="UP000193866"/>
    </source>
</evidence>
<comment type="caution">
    <text evidence="1">The sequence shown here is derived from an EMBL/GenBank/DDBJ whole genome shotgun (WGS) entry which is preliminary data.</text>
</comment>
<evidence type="ECO:0000313" key="1">
    <source>
        <dbReference type="EMBL" id="ORW13730.1"/>
    </source>
</evidence>
<organism evidence="1 2">
    <name type="scientific">Mycolicibacter longobardus</name>
    <dbReference type="NCBI Taxonomy" id="1108812"/>
    <lineage>
        <taxon>Bacteria</taxon>
        <taxon>Bacillati</taxon>
        <taxon>Actinomycetota</taxon>
        <taxon>Actinomycetes</taxon>
        <taxon>Mycobacteriales</taxon>
        <taxon>Mycobacteriaceae</taxon>
        <taxon>Mycolicibacter</taxon>
    </lineage>
</organism>
<sequence>MDLVTLADQAVAAADLDDQARGRADMEMEFGDTEIALGIAVLETRRPLPDDLLDRVAAGAAAWYANAAYRQLVLDAVARQKSQNAA</sequence>
<gene>
    <name evidence="1" type="ORF">AWC16_02870</name>
</gene>
<proteinExistence type="predicted"/>
<dbReference type="STRING" id="1108812.AWC16_02870"/>
<dbReference type="RefSeq" id="WP_085263033.1">
    <property type="nucleotide sequence ID" value="NZ_JACKVG010000012.1"/>
</dbReference>
<dbReference type="Proteomes" id="UP000193866">
    <property type="component" value="Unassembled WGS sequence"/>
</dbReference>
<accession>A0A1X1YRT1</accession>
<keyword evidence="2" id="KW-1185">Reference proteome</keyword>
<dbReference type="OrthoDB" id="9985963at2"/>
<dbReference type="AlphaFoldDB" id="A0A1X1YRT1"/>
<dbReference type="EMBL" id="LQPG01000007">
    <property type="protein sequence ID" value="ORW13730.1"/>
    <property type="molecule type" value="Genomic_DNA"/>
</dbReference>
<name>A0A1X1YRT1_9MYCO</name>
<reference evidence="1 2" key="1">
    <citation type="submission" date="2016-01" db="EMBL/GenBank/DDBJ databases">
        <title>The new phylogeny of the genus Mycobacterium.</title>
        <authorList>
            <person name="Tarcisio F."/>
            <person name="Conor M."/>
            <person name="Antonella G."/>
            <person name="Elisabetta G."/>
            <person name="Giulia F.S."/>
            <person name="Sara T."/>
            <person name="Anna F."/>
            <person name="Clotilde B."/>
            <person name="Roberto B."/>
            <person name="Veronica D.S."/>
            <person name="Fabio R."/>
            <person name="Monica P."/>
            <person name="Olivier J."/>
            <person name="Enrico T."/>
            <person name="Nicola S."/>
        </authorList>
    </citation>
    <scope>NUCLEOTIDE SEQUENCE [LARGE SCALE GENOMIC DNA]</scope>
    <source>
        <strain evidence="1 2">DSM 45394</strain>
    </source>
</reference>